<dbReference type="Gramene" id="MELO3C035270.2.1">
    <property type="protein sequence ID" value="MELO3C035270.2.1"/>
    <property type="gene ID" value="MELO3C035270.2"/>
</dbReference>
<protein>
    <submittedName>
        <fullName evidence="2">Uncharacterized protein</fullName>
    </submittedName>
</protein>
<dbReference type="AlphaFoldDB" id="A0A9I9ELA1"/>
<evidence type="ECO:0000313" key="2">
    <source>
        <dbReference type="EnsemblPlants" id="MELO3C035270.2.1"/>
    </source>
</evidence>
<feature type="region of interest" description="Disordered" evidence="1">
    <location>
        <begin position="156"/>
        <end position="184"/>
    </location>
</feature>
<evidence type="ECO:0000256" key="1">
    <source>
        <dbReference type="SAM" id="MobiDB-lite"/>
    </source>
</evidence>
<name>A0A9I9ELA1_CUCME</name>
<dbReference type="EnsemblPlants" id="MELO3C035270.2.1">
    <property type="protein sequence ID" value="MELO3C035270.2.1"/>
    <property type="gene ID" value="MELO3C035270.2"/>
</dbReference>
<accession>A0A9I9ELA1</accession>
<organism evidence="2">
    <name type="scientific">Cucumis melo</name>
    <name type="common">Muskmelon</name>
    <dbReference type="NCBI Taxonomy" id="3656"/>
    <lineage>
        <taxon>Eukaryota</taxon>
        <taxon>Viridiplantae</taxon>
        <taxon>Streptophyta</taxon>
        <taxon>Embryophyta</taxon>
        <taxon>Tracheophyta</taxon>
        <taxon>Spermatophyta</taxon>
        <taxon>Magnoliopsida</taxon>
        <taxon>eudicotyledons</taxon>
        <taxon>Gunneridae</taxon>
        <taxon>Pentapetalae</taxon>
        <taxon>rosids</taxon>
        <taxon>fabids</taxon>
        <taxon>Cucurbitales</taxon>
        <taxon>Cucurbitaceae</taxon>
        <taxon>Benincaseae</taxon>
        <taxon>Cucumis</taxon>
    </lineage>
</organism>
<sequence length="241" mass="27345">MKYQVIDGTSQYWPSFFPSTHVRTISFWQLVNCPTALQEIEVFPTYKKALKETTSKNTSYPDVTFHTLGKAPFFDVVIESSEKKITFLTYECRASGIITYLDASCTRWKQSVRSFQTLIIIILDASYMSSGVRGALNAIFGWSRMASEVMGDPDAISDSSRMASGVKGSPDNRNEKEKERDINYTGETKRRETFSRLRRVTLVVYHCTSLFEDFNDELVLGYCLRIDFGCAGYPAIMVAVI</sequence>
<feature type="compositionally biased region" description="Basic and acidic residues" evidence="1">
    <location>
        <begin position="170"/>
        <end position="184"/>
    </location>
</feature>
<reference evidence="2" key="1">
    <citation type="submission" date="2023-03" db="UniProtKB">
        <authorList>
            <consortium name="EnsemblPlants"/>
        </authorList>
    </citation>
    <scope>IDENTIFICATION</scope>
</reference>
<proteinExistence type="predicted"/>